<keyword evidence="2" id="KW-0964">Secreted</keyword>
<dbReference type="InterPro" id="IPR011044">
    <property type="entry name" value="Quino_amine_DH_bsu"/>
</dbReference>
<dbReference type="Gene3D" id="2.60.40.10">
    <property type="entry name" value="Immunoglobulins"/>
    <property type="match status" value="2"/>
</dbReference>
<dbReference type="InterPro" id="IPR028974">
    <property type="entry name" value="TSP_type-3_rpt"/>
</dbReference>
<feature type="region of interest" description="Disordered" evidence="5">
    <location>
        <begin position="1546"/>
        <end position="1625"/>
    </location>
</feature>
<feature type="compositionally biased region" description="Polar residues" evidence="5">
    <location>
        <begin position="1203"/>
        <end position="1215"/>
    </location>
</feature>
<protein>
    <submittedName>
        <fullName evidence="6">Alpha integrin</fullName>
    </submittedName>
</protein>
<keyword evidence="6" id="KW-0401">Integrin</keyword>
<keyword evidence="7" id="KW-1185">Reference proteome</keyword>
<dbReference type="Gene3D" id="2.60.120.200">
    <property type="match status" value="1"/>
</dbReference>
<evidence type="ECO:0000256" key="2">
    <source>
        <dbReference type="ARBA" id="ARBA00022525"/>
    </source>
</evidence>
<evidence type="ECO:0000256" key="5">
    <source>
        <dbReference type="SAM" id="MobiDB-lite"/>
    </source>
</evidence>
<keyword evidence="3" id="KW-0732">Signal</keyword>
<dbReference type="SUPFAM" id="SSF49899">
    <property type="entry name" value="Concanavalin A-like lectins/glucanases"/>
    <property type="match status" value="1"/>
</dbReference>
<dbReference type="EMBL" id="AP024702">
    <property type="protein sequence ID" value="BCX47424.1"/>
    <property type="molecule type" value="Genomic_DNA"/>
</dbReference>
<gene>
    <name evidence="6" type="ORF">HAHE_13320</name>
</gene>
<dbReference type="Proteomes" id="UP001374893">
    <property type="component" value="Chromosome"/>
</dbReference>
<evidence type="ECO:0000313" key="7">
    <source>
        <dbReference type="Proteomes" id="UP001374893"/>
    </source>
</evidence>
<reference evidence="6 7" key="1">
    <citation type="submission" date="2021-06" db="EMBL/GenBank/DDBJ databases">
        <title>Complete genome of Haloferula helveola possessing various polysaccharide degrading enzymes.</title>
        <authorList>
            <person name="Takami H."/>
            <person name="Huang C."/>
            <person name="Hamasaki K."/>
        </authorList>
    </citation>
    <scope>NUCLEOTIDE SEQUENCE [LARGE SCALE GENOMIC DNA]</scope>
    <source>
        <strain evidence="6 7">CN-1</strain>
    </source>
</reference>
<keyword evidence="4" id="KW-0106">Calcium</keyword>
<sequence length="2262" mass="234798">MPDDWETGQGLNPGDPADAVSDGENDGLSALVEYGLGGSIAANDLALLPQLEFFEDGDTWVRFGFVRRRDNPAVAVIPEISTGLESGWSSDGLEIVGEPTRLPNGMEDVTYQGKVAVEDAQRQFVRVRFRVVVGTLESGLGSGAEITSPIFGSGGTTTLDPADFALGRDGDAATLSGSGKVVRFPVSGTPNLNLDHGEVEFWYLPEVDSDADSTLRVLFTMGNYGGTPSLTLEESDVLYFSVATPSRLEVIQSAAGLRLWTAGQWVHIRATWDNSSATDSLQVFINGERISEGGAEGGWSLEEGGAPTHFWLGSANDTGEFPAAGRFDQLVVRNHRQLWEDTNAGPFLPPFDPFWVVEGNTLNFVASATDPEGHTLTYTLEPGAPAAATLDPVSGAFSLATTTGDAPAAYEFHIRVTDDGTPCMSDVQAVFIGVIGNNAPVLSNVLPVSQQTAPDGSPALTFDWSDVDRDIELLRVVTTNPLGTRTTDLPIEEWGIPKVPSGSATIHPEVAELPYGVTTYDLTLIDTLGNASSSVTVTIEVVGGGAGSAPVFSNLQRQSPRIARPQGPLDVTYPDLTINAFDADGDIDRIRLKSTLPGGSNETVEIPWSELPDGGINQKLLRPYRFRSDSSYGIYSFEVTLFDVEGHASVMRSTTVELLNLNFSMQRTPIVTGIDPVSGAWGDEVLLSGVFPDPANEDVTVELGGQDCPVNFYGISALRFSIPEGAYSGPIIIRTSAGAITATDVYDVDLEVSLRPLQPLDFTEDGIAIDGENVPKLREGDEFAFEVRTSLRAEDGGTVTWFADGIESGNAQVGTIGSDGVYAAPALVDEEFDVVIEARLDADPSVLDDFTLTVCPSPVPPGGGLVRASAGAVVASGDARSSIDIGANALPADTVISVETLANSDFPAPRAGKRVLGGATFGPPGLVFNSPVEIRLPLTRGYEPGTVLDVLYFDGVNYVDEGLTGTVSEDGGSLLCGETDHFSTYVVEDDAAVAGAPAVAPIITVLSPINGYEGERIPIKIEGTDFDDDLVVELLDGSLQPTDLLTAGPLFTNGGTTAGFTLFIGAFPSLAEGQNEMFTIRLTRPGFGSADVSFQVRGLDELILTPGQEMTAIDWPAKTYSTVVVPASAKITVLSGDVDLTTTGPIVIDGEIDAAGEDGADGAQRVGATGILGAGSGGEGQDKGPGSFFLLPGVQWDRGAEENQGTDGVPTQDSAQRPAGFGGGAGKSVEIDVGGLISRIADCVVSGGFACAQAAGEIVNAVNAIDDLASAEPFGRRGLGARLSAQPGVDTNAGGGGGGAGRFHVNLTLFGNGVEFQVDGGGGGAGGSGGHSVLLSSAQNVTVRGRIDTSGGDGGNGSTTSDYRVKSRVFGINVTPIASGSGIPCFAGGGGGGGRGGALSLNGNDGVFLPSGSELEYRGGRGGVTGFVEIDPGAGTMNAGLHRNWLSDGPTLPAEYRGPLFDPSTFYTKTTDRRVLRMVGTRLVYAPFGGGRATPSAYITNPDAVPSFRAVPIEYDEDTNRYDGVVLLEEGFNVIDTNFGPPRTILVISTDTDGDGLSDGDEADLGTDPNDPDSDDDGLNDGEEVTLGTDPTNPDTDGDGLSDGDEVNVEGTDPNEFDSDGDGVSDSVELILGTDPGWQFETPTELPVGTVLVALNGDFTGGTRLAILDVANDRIGMLGHPAGGFGFGLTFDPLADMYVLSGGTLSTYEPLTDTSTPIGTLPGGVLGGPLAYNPADGMLYSSQLTVSGPDLVNTGQLLRIDPSDASVSLVGAPLATPIHSLTFTGAGTLLACVGNPPGGDDLVEIDPTTGGLVQTFGQTGQSPLFGLAFDRSGTLFAAEATGGPGGELWTLDTGTAAPTAALSDIRNFFDLATAPCPLPCLEFFTSDYTPGGPILDIRIANFNGDAHADLVKMQSDFGGQQTVIQLLEGDSSGDFTGVTGMVIPWPEDGSYPRHLAIGDLNGDGFDDVAAASPREIGKSYVFLSSDDGMGGYTGHSTTTLSHTNPSQWIGIASMNPAVDSHLDLVIGTDSEILVLFGDGSGTAYPTSITIPHAPPMFESAFYDLGDLDGNGTIDIATRDELIFNVGNGTFGVPVAFASGIDPDDSPTDLKLADLDGDLDLDLIISVAKFEEEDPVDDELRVYLNNGSGSFGAAMVHIGSFTSEGSDAIACEDFDGDGLLDIIAGGYEAGYHLYVRAGTSTPKIIDLDPDGGGGEEEGPSISLLGVYCIDFGDTDGDGNPEMVVGDDFANEYISYKLGNPFSD</sequence>
<dbReference type="SUPFAM" id="SSF50969">
    <property type="entry name" value="YVTN repeat-like/Quinoprotein amine dehydrogenase"/>
    <property type="match status" value="1"/>
</dbReference>
<dbReference type="Pfam" id="PF13385">
    <property type="entry name" value="Laminin_G_3"/>
    <property type="match status" value="1"/>
</dbReference>
<feature type="region of interest" description="Disordered" evidence="5">
    <location>
        <begin position="1"/>
        <end position="24"/>
    </location>
</feature>
<dbReference type="InterPro" id="IPR013320">
    <property type="entry name" value="ConA-like_dom_sf"/>
</dbReference>
<dbReference type="InterPro" id="IPR053180">
    <property type="entry name" value="Ca-binding_acidic-repeat"/>
</dbReference>
<organism evidence="6 7">
    <name type="scientific">Haloferula helveola</name>
    <dbReference type="NCBI Taxonomy" id="490095"/>
    <lineage>
        <taxon>Bacteria</taxon>
        <taxon>Pseudomonadati</taxon>
        <taxon>Verrucomicrobiota</taxon>
        <taxon>Verrucomicrobiia</taxon>
        <taxon>Verrucomicrobiales</taxon>
        <taxon>Verrucomicrobiaceae</taxon>
        <taxon>Haloferula</taxon>
    </lineage>
</organism>
<dbReference type="InterPro" id="IPR013517">
    <property type="entry name" value="FG-GAP"/>
</dbReference>
<dbReference type="SUPFAM" id="SSF81296">
    <property type="entry name" value="E set domains"/>
    <property type="match status" value="1"/>
</dbReference>
<dbReference type="SUPFAM" id="SSF103647">
    <property type="entry name" value="TSP type-3 repeat"/>
    <property type="match status" value="1"/>
</dbReference>
<dbReference type="InterPro" id="IPR013783">
    <property type="entry name" value="Ig-like_fold"/>
</dbReference>
<dbReference type="Pfam" id="PF01839">
    <property type="entry name" value="FG-GAP"/>
    <property type="match status" value="1"/>
</dbReference>
<dbReference type="InterPro" id="IPR014756">
    <property type="entry name" value="Ig_E-set"/>
</dbReference>
<dbReference type="Pfam" id="PF18884">
    <property type="entry name" value="TSP3_bac"/>
    <property type="match status" value="4"/>
</dbReference>
<feature type="compositionally biased region" description="Low complexity" evidence="5">
    <location>
        <begin position="1586"/>
        <end position="1595"/>
    </location>
</feature>
<comment type="subcellular location">
    <subcellularLocation>
        <location evidence="1">Secreted</location>
    </subcellularLocation>
</comment>
<evidence type="ECO:0000313" key="6">
    <source>
        <dbReference type="EMBL" id="BCX47424.1"/>
    </source>
</evidence>
<evidence type="ECO:0000256" key="1">
    <source>
        <dbReference type="ARBA" id="ARBA00004613"/>
    </source>
</evidence>
<feature type="region of interest" description="Disordered" evidence="5">
    <location>
        <begin position="1199"/>
        <end position="1224"/>
    </location>
</feature>
<dbReference type="Pfam" id="PF13517">
    <property type="entry name" value="FG-GAP_3"/>
    <property type="match status" value="1"/>
</dbReference>
<dbReference type="SUPFAM" id="SSF69318">
    <property type="entry name" value="Integrin alpha N-terminal domain"/>
    <property type="match status" value="1"/>
</dbReference>
<name>A0ABM7RIH2_9BACT</name>
<dbReference type="Gene3D" id="2.130.10.130">
    <property type="entry name" value="Integrin alpha, N-terminal"/>
    <property type="match status" value="2"/>
</dbReference>
<dbReference type="InterPro" id="IPR059100">
    <property type="entry name" value="TSP3_bac"/>
</dbReference>
<dbReference type="PANTHER" id="PTHR37467:SF1">
    <property type="entry name" value="EXPORTED CALCIUM-BINDING GLYCOPROTEIN"/>
    <property type="match status" value="1"/>
</dbReference>
<dbReference type="InterPro" id="IPR028994">
    <property type="entry name" value="Integrin_alpha_N"/>
</dbReference>
<accession>A0ABM7RIH2</accession>
<proteinExistence type="predicted"/>
<feature type="compositionally biased region" description="Acidic residues" evidence="5">
    <location>
        <begin position="1596"/>
        <end position="1623"/>
    </location>
</feature>
<dbReference type="GO" id="GO:0007229">
    <property type="term" value="P:integrin-mediated signaling pathway"/>
    <property type="evidence" value="ECO:0007669"/>
    <property type="project" value="UniProtKB-KW"/>
</dbReference>
<evidence type="ECO:0000256" key="3">
    <source>
        <dbReference type="ARBA" id="ARBA00022729"/>
    </source>
</evidence>
<dbReference type="PANTHER" id="PTHR37467">
    <property type="entry name" value="EXPORTED CALCIUM-BINDING GLYCOPROTEIN-RELATED"/>
    <property type="match status" value="1"/>
</dbReference>
<evidence type="ECO:0000256" key="4">
    <source>
        <dbReference type="ARBA" id="ARBA00022837"/>
    </source>
</evidence>
<feature type="compositionally biased region" description="Acidic residues" evidence="5">
    <location>
        <begin position="1552"/>
        <end position="1584"/>
    </location>
</feature>